<evidence type="ECO:0000313" key="6">
    <source>
        <dbReference type="Proteomes" id="UP001501705"/>
    </source>
</evidence>
<evidence type="ECO:0000256" key="2">
    <source>
        <dbReference type="ARBA" id="ARBA00022898"/>
    </source>
</evidence>
<organism evidence="5 6">
    <name type="scientific">Kribbella hippodromi</name>
    <dbReference type="NCBI Taxonomy" id="434347"/>
    <lineage>
        <taxon>Bacteria</taxon>
        <taxon>Bacillati</taxon>
        <taxon>Actinomycetota</taxon>
        <taxon>Actinomycetes</taxon>
        <taxon>Propionibacteriales</taxon>
        <taxon>Kribbellaceae</taxon>
        <taxon>Kribbella</taxon>
    </lineage>
</organism>
<keyword evidence="6" id="KW-1185">Reference proteome</keyword>
<dbReference type="InterPro" id="IPR001926">
    <property type="entry name" value="TrpB-like_PALP"/>
</dbReference>
<protein>
    <submittedName>
        <fullName evidence="5">Threonine synthase</fullName>
    </submittedName>
</protein>
<dbReference type="EMBL" id="BAAAPH010000005">
    <property type="protein sequence ID" value="GAA1562215.1"/>
    <property type="molecule type" value="Genomic_DNA"/>
</dbReference>
<evidence type="ECO:0000256" key="1">
    <source>
        <dbReference type="ARBA" id="ARBA00001933"/>
    </source>
</evidence>
<dbReference type="Pfam" id="PF00291">
    <property type="entry name" value="PALP"/>
    <property type="match status" value="1"/>
</dbReference>
<dbReference type="SUPFAM" id="SSF53686">
    <property type="entry name" value="Tryptophan synthase beta subunit-like PLP-dependent enzymes"/>
    <property type="match status" value="1"/>
</dbReference>
<proteinExistence type="predicted"/>
<dbReference type="InterPro" id="IPR036052">
    <property type="entry name" value="TrpB-like_PALP_sf"/>
</dbReference>
<evidence type="ECO:0000313" key="5">
    <source>
        <dbReference type="EMBL" id="GAA1562215.1"/>
    </source>
</evidence>
<comment type="caution">
    <text evidence="5">The sequence shown here is derived from an EMBL/GenBank/DDBJ whole genome shotgun (WGS) entry which is preliminary data.</text>
</comment>
<dbReference type="PANTHER" id="PTHR48078">
    <property type="entry name" value="THREONINE DEHYDRATASE, MITOCHONDRIAL-RELATED"/>
    <property type="match status" value="1"/>
</dbReference>
<dbReference type="Proteomes" id="UP001501705">
    <property type="component" value="Unassembled WGS sequence"/>
</dbReference>
<dbReference type="Gene3D" id="3.40.50.1100">
    <property type="match status" value="2"/>
</dbReference>
<keyword evidence="3" id="KW-0456">Lyase</keyword>
<reference evidence="6" key="1">
    <citation type="journal article" date="2019" name="Int. J. Syst. Evol. Microbiol.">
        <title>The Global Catalogue of Microorganisms (GCM) 10K type strain sequencing project: providing services to taxonomists for standard genome sequencing and annotation.</title>
        <authorList>
            <consortium name="The Broad Institute Genomics Platform"/>
            <consortium name="The Broad Institute Genome Sequencing Center for Infectious Disease"/>
            <person name="Wu L."/>
            <person name="Ma J."/>
        </authorList>
    </citation>
    <scope>NUCLEOTIDE SEQUENCE [LARGE SCALE GENOMIC DNA]</scope>
    <source>
        <strain evidence="6">JCM 15572</strain>
    </source>
</reference>
<evidence type="ECO:0000259" key="4">
    <source>
        <dbReference type="Pfam" id="PF00291"/>
    </source>
</evidence>
<keyword evidence="2" id="KW-0663">Pyridoxal phosphate</keyword>
<name>A0ABP4NLC4_9ACTN</name>
<feature type="domain" description="Tryptophan synthase beta chain-like PALP" evidence="4">
    <location>
        <begin position="22"/>
        <end position="325"/>
    </location>
</feature>
<dbReference type="InterPro" id="IPR050147">
    <property type="entry name" value="Ser/Thr_Dehydratase"/>
</dbReference>
<sequence length="376" mass="38831">MARCVLNRFAAELPSTSETVCLGEGNTPVVELPVLARRLGVRSVAAKLETANPTGSYKDRVAALSMSLARSRGYRGWVATSSGNAGMAMAAYGARAGIPGFLCLAGSVPPEKSLPLLAFGEGALQVVRVDGAGRPEVDGAMFDQVREAAARHKLYLGVTLHAFNPDGMRGIDTIAYELAEQLPEATHVYAPVGGGGLLVALSRGMADRGLAPRLIACQPTGCAPVVRYLDGEIPAVTVEGSTTGISALQLPRPPDGEAAVEAVAGSQGWGTAIEDEDILAAQRWLASAEGVFVEPAAAATVAAALADADRGRLRADARPLLILTGAGWKDLGRFAPDASRLPTVAVGSVSQHVDEWIEAVSDESPAAGAGWLEDFG</sequence>
<gene>
    <name evidence="5" type="primary">thrC_1</name>
    <name evidence="5" type="ORF">GCM10009804_18650</name>
</gene>
<comment type="cofactor">
    <cofactor evidence="1">
        <name>pyridoxal 5'-phosphate</name>
        <dbReference type="ChEBI" id="CHEBI:597326"/>
    </cofactor>
</comment>
<accession>A0ABP4NLC4</accession>
<evidence type="ECO:0000256" key="3">
    <source>
        <dbReference type="ARBA" id="ARBA00023239"/>
    </source>
</evidence>
<dbReference type="PANTHER" id="PTHR48078:SF6">
    <property type="entry name" value="L-THREONINE DEHYDRATASE CATABOLIC TDCB"/>
    <property type="match status" value="1"/>
</dbReference>